<feature type="transmembrane region" description="Helical" evidence="1">
    <location>
        <begin position="7"/>
        <end position="24"/>
    </location>
</feature>
<reference evidence="3" key="1">
    <citation type="submission" date="2022-11" db="UniProtKB">
        <authorList>
            <consortium name="WormBaseParasite"/>
        </authorList>
    </citation>
    <scope>IDENTIFICATION</scope>
</reference>
<evidence type="ECO:0000313" key="3">
    <source>
        <dbReference type="WBParaSite" id="PDA_v2.g21573.t1"/>
    </source>
</evidence>
<name>A0A914PYN0_9BILA</name>
<proteinExistence type="predicted"/>
<protein>
    <submittedName>
        <fullName evidence="3">G-protein coupled receptors family 1 profile domain-containing protein</fullName>
    </submittedName>
</protein>
<evidence type="ECO:0000256" key="1">
    <source>
        <dbReference type="SAM" id="Phobius"/>
    </source>
</evidence>
<sequence length="119" mass="13150">MAAWVCTIEILFTLFLAIIVTIPIHPNLFYALYNTVSILYSTLNPYILIFCSQYTRNLLLETLFEIKNIFSRVSNAASSSVAAAAAAMPSQNQIKPNLRGNETRAAKNKSGSIVTITTF</sequence>
<dbReference type="WBParaSite" id="PDA_v2.g21573.t1">
    <property type="protein sequence ID" value="PDA_v2.g21573.t1"/>
    <property type="gene ID" value="PDA_v2.g21573"/>
</dbReference>
<keyword evidence="1" id="KW-0812">Transmembrane</keyword>
<keyword evidence="1" id="KW-0472">Membrane</keyword>
<feature type="transmembrane region" description="Helical" evidence="1">
    <location>
        <begin position="30"/>
        <end position="51"/>
    </location>
</feature>
<evidence type="ECO:0000313" key="2">
    <source>
        <dbReference type="Proteomes" id="UP000887578"/>
    </source>
</evidence>
<keyword evidence="2" id="KW-1185">Reference proteome</keyword>
<dbReference type="AlphaFoldDB" id="A0A914PYN0"/>
<dbReference type="Proteomes" id="UP000887578">
    <property type="component" value="Unplaced"/>
</dbReference>
<accession>A0A914PYN0</accession>
<keyword evidence="1" id="KW-1133">Transmembrane helix</keyword>
<organism evidence="2 3">
    <name type="scientific">Panagrolaimus davidi</name>
    <dbReference type="NCBI Taxonomy" id="227884"/>
    <lineage>
        <taxon>Eukaryota</taxon>
        <taxon>Metazoa</taxon>
        <taxon>Ecdysozoa</taxon>
        <taxon>Nematoda</taxon>
        <taxon>Chromadorea</taxon>
        <taxon>Rhabditida</taxon>
        <taxon>Tylenchina</taxon>
        <taxon>Panagrolaimomorpha</taxon>
        <taxon>Panagrolaimoidea</taxon>
        <taxon>Panagrolaimidae</taxon>
        <taxon>Panagrolaimus</taxon>
    </lineage>
</organism>